<comment type="caution">
    <text evidence="1">The sequence shown here is derived from an EMBL/GenBank/DDBJ whole genome shotgun (WGS) entry which is preliminary data.</text>
</comment>
<accession>A0A829R634</accession>
<evidence type="ECO:0000313" key="2">
    <source>
        <dbReference type="Proteomes" id="UP000019251"/>
    </source>
</evidence>
<name>A0A829R634_LISGR</name>
<gene>
    <name evidence="1" type="ORF">LMUR_12611</name>
</gene>
<reference evidence="1 2" key="1">
    <citation type="submission" date="2012-12" db="EMBL/GenBank/DDBJ databases">
        <title>Novel taxa of Listeriaceae from agricultural environments in the United States.</title>
        <authorList>
            <person name="den Bakker H.C."/>
            <person name="Allred A."/>
            <person name="Warchocki S."/>
            <person name="Wright E.M."/>
            <person name="Burrell A."/>
            <person name="Nightingale K.K."/>
            <person name="Kephart D."/>
            <person name="Wiedmann M."/>
        </authorList>
    </citation>
    <scope>NUCLEOTIDE SEQUENCE [LARGE SCALE GENOMIC DNA]</scope>
    <source>
        <strain evidence="1 2">FSL F6-1183</strain>
    </source>
</reference>
<protein>
    <submittedName>
        <fullName evidence="1">Uncharacterized protein</fullName>
    </submittedName>
</protein>
<sequence>MNYNQTKNFMKQAVPLARQMEGDWNLRMSLALKSVMIDHFMKEPLSKEVIRFLLTKGVSYRRICKHYGVYRRQLNELLT</sequence>
<dbReference type="EMBL" id="AODG01000015">
    <property type="protein sequence ID" value="EUJ26648.1"/>
    <property type="molecule type" value="Genomic_DNA"/>
</dbReference>
<dbReference type="AlphaFoldDB" id="A0A829R634"/>
<organism evidence="1 2">
    <name type="scientific">Listeria grayi FSL F6-1183</name>
    <dbReference type="NCBI Taxonomy" id="1265827"/>
    <lineage>
        <taxon>Bacteria</taxon>
        <taxon>Bacillati</taxon>
        <taxon>Bacillota</taxon>
        <taxon>Bacilli</taxon>
        <taxon>Bacillales</taxon>
        <taxon>Listeriaceae</taxon>
        <taxon>Listeria</taxon>
    </lineage>
</organism>
<evidence type="ECO:0000313" key="1">
    <source>
        <dbReference type="EMBL" id="EUJ26648.1"/>
    </source>
</evidence>
<dbReference type="Proteomes" id="UP000019251">
    <property type="component" value="Unassembled WGS sequence"/>
</dbReference>
<proteinExistence type="predicted"/>